<proteinExistence type="predicted"/>
<dbReference type="PANTHER" id="PTHR16442">
    <property type="entry name" value="RING FINGER PROTEIN 17"/>
    <property type="match status" value="1"/>
</dbReference>
<feature type="compositionally biased region" description="Polar residues" evidence="1">
    <location>
        <begin position="118"/>
        <end position="136"/>
    </location>
</feature>
<dbReference type="SMART" id="SM00333">
    <property type="entry name" value="TUDOR"/>
    <property type="match status" value="6"/>
</dbReference>
<feature type="compositionally biased region" description="Acidic residues" evidence="1">
    <location>
        <begin position="1961"/>
        <end position="1973"/>
    </location>
</feature>
<feature type="compositionally biased region" description="Polar residues" evidence="1">
    <location>
        <begin position="2274"/>
        <end position="2285"/>
    </location>
</feature>
<evidence type="ECO:0000259" key="2">
    <source>
        <dbReference type="PROSITE" id="PS50304"/>
    </source>
</evidence>
<dbReference type="Proteomes" id="UP000823561">
    <property type="component" value="Chromosome 8"/>
</dbReference>
<dbReference type="Pfam" id="PF00567">
    <property type="entry name" value="TUDOR"/>
    <property type="match status" value="6"/>
</dbReference>
<keyword evidence="4" id="KW-1185">Reference proteome</keyword>
<feature type="region of interest" description="Disordered" evidence="1">
    <location>
        <begin position="1922"/>
        <end position="1948"/>
    </location>
</feature>
<feature type="compositionally biased region" description="Basic and acidic residues" evidence="1">
    <location>
        <begin position="2351"/>
        <end position="2366"/>
    </location>
</feature>
<feature type="domain" description="Tudor" evidence="2">
    <location>
        <begin position="431"/>
        <end position="488"/>
    </location>
</feature>
<feature type="compositionally biased region" description="Acidic residues" evidence="1">
    <location>
        <begin position="2229"/>
        <end position="2240"/>
    </location>
</feature>
<organism evidence="3 4">
    <name type="scientific">Alosa alosa</name>
    <name type="common">allis shad</name>
    <dbReference type="NCBI Taxonomy" id="278164"/>
    <lineage>
        <taxon>Eukaryota</taxon>
        <taxon>Metazoa</taxon>
        <taxon>Chordata</taxon>
        <taxon>Craniata</taxon>
        <taxon>Vertebrata</taxon>
        <taxon>Euteleostomi</taxon>
        <taxon>Actinopterygii</taxon>
        <taxon>Neopterygii</taxon>
        <taxon>Teleostei</taxon>
        <taxon>Clupei</taxon>
        <taxon>Clupeiformes</taxon>
        <taxon>Clupeoidei</taxon>
        <taxon>Clupeidae</taxon>
        <taxon>Alosa</taxon>
    </lineage>
</organism>
<gene>
    <name evidence="3" type="ORF">AALO_G00113860</name>
</gene>
<dbReference type="EMBL" id="JADWDJ010000008">
    <property type="protein sequence ID" value="KAG5277130.1"/>
    <property type="molecule type" value="Genomic_DNA"/>
</dbReference>
<feature type="domain" description="Tudor" evidence="2">
    <location>
        <begin position="884"/>
        <end position="940"/>
    </location>
</feature>
<feature type="region of interest" description="Disordered" evidence="1">
    <location>
        <begin position="2227"/>
        <end position="2373"/>
    </location>
</feature>
<dbReference type="InterPro" id="IPR035437">
    <property type="entry name" value="SNase_OB-fold_sf"/>
</dbReference>
<feature type="domain" description="Tudor" evidence="2">
    <location>
        <begin position="206"/>
        <end position="265"/>
    </location>
</feature>
<feature type="region of interest" description="Disordered" evidence="1">
    <location>
        <begin position="1091"/>
        <end position="1222"/>
    </location>
</feature>
<feature type="compositionally biased region" description="Acidic residues" evidence="1">
    <location>
        <begin position="2329"/>
        <end position="2349"/>
    </location>
</feature>
<evidence type="ECO:0000313" key="3">
    <source>
        <dbReference type="EMBL" id="KAG5277130.1"/>
    </source>
</evidence>
<name>A0AAV6GTV8_9TELE</name>
<feature type="region of interest" description="Disordered" evidence="1">
    <location>
        <begin position="118"/>
        <end position="143"/>
    </location>
</feature>
<evidence type="ECO:0000256" key="1">
    <source>
        <dbReference type="SAM" id="MobiDB-lite"/>
    </source>
</evidence>
<dbReference type="InterPro" id="IPR002999">
    <property type="entry name" value="Tudor"/>
</dbReference>
<accession>A0AAV6GTV8</accession>
<feature type="compositionally biased region" description="Polar residues" evidence="1">
    <location>
        <begin position="1198"/>
        <end position="1209"/>
    </location>
</feature>
<comment type="caution">
    <text evidence="3">The sequence shown here is derived from an EMBL/GenBank/DDBJ whole genome shotgun (WGS) entry which is preliminary data.</text>
</comment>
<feature type="compositionally biased region" description="Polar residues" evidence="1">
    <location>
        <begin position="1166"/>
        <end position="1183"/>
    </location>
</feature>
<dbReference type="PANTHER" id="PTHR16442:SF1">
    <property type="entry name" value="RING FINGER PROTEIN 17"/>
    <property type="match status" value="1"/>
</dbReference>
<feature type="domain" description="Tudor" evidence="2">
    <location>
        <begin position="1275"/>
        <end position="1334"/>
    </location>
</feature>
<feature type="compositionally biased region" description="Low complexity" evidence="1">
    <location>
        <begin position="1926"/>
        <end position="1938"/>
    </location>
</feature>
<dbReference type="SUPFAM" id="SSF63748">
    <property type="entry name" value="Tudor/PWWP/MBT"/>
    <property type="match status" value="6"/>
</dbReference>
<feature type="compositionally biased region" description="Polar residues" evidence="1">
    <location>
        <begin position="1101"/>
        <end position="1115"/>
    </location>
</feature>
<evidence type="ECO:0000313" key="4">
    <source>
        <dbReference type="Proteomes" id="UP000823561"/>
    </source>
</evidence>
<feature type="domain" description="Tudor" evidence="2">
    <location>
        <begin position="1491"/>
        <end position="1549"/>
    </location>
</feature>
<dbReference type="Gene3D" id="2.40.50.90">
    <property type="match status" value="5"/>
</dbReference>
<sequence length="2406" mass="267036">MSSNYNVFLFDEGKTLNVKTNMLAWGKREHFLLPPEVELCVLANVLPLSPDNKWSPMALEFLRSLSGKMVNACVQEVFVPHRTLLLDIPSLSQQILEMGFAKKLLPERFREFVSNHLQPLSRGSPTKLPANQSTSDKSTEVRHPETQLSYMYPELQPEMVETVVVTEVTNPSRIFCQLKVFAQELMKLTEQITKHYEGRVGMCPPPETLGSPCAARGPDGKWYRAVLQLVMPSSNIAEVLQVDYGKKHFTQIDSIRHLAAEFFRMPVVTYVCSLHGVNDKGVGWTASQIDYLRSLLLNKTLIAKFEYQSLSEGVHYVTLIGAGSRNLNKEFGTSAECLLESEKILQDYSINKSTSHRLHPPNHGEEMESKLNMPKENLPMNTTQKVVVQYVESPSEFWVQTQKYADEFDQMMDELTDLYYDPASADGFVRNPTIGLYCAALSKDGSYYRANVREVNGKQLLVYFVDYGNTEMVDSQSVRHLPSKYQMLPPLALKCALAGIKPVCDGWSVKALNFFSDSVMDKVLDLHVAGKIEDKHVVQLSDPALDGEKDLCHLMCSAGLARREEAITKPVIKYAHKLQTLSQVPQVRVIDSCKTKSEALSESGAAMPKATRSAFKEYLFQIGSSVEVFVSHIDSPNDFWCQIARNIGHLKLLMQDIQTHYADSEYQELAEAACVARHPENGMWYRALVIHKHQTPHVDVLFIDYGQTRKVAVQELRPINPPFLKLNGQAFRCSLYNLIHPLSHTSHEWDSNATHLFKEFVNEASSMHITLKCTIYAVMYDLQKVVFNVVDLETPFQSVCSLLVKKGLALSAPPKKAPVPPFRLDTYYYSNHNLKMGSEEQIIVTTVKSVTQFYCQLSRNTEVIQELANKVNFLCHQLESVQCPKTFGTVCFAKYTDGEWYRGQIKSINPSIVVNFVDYGDTIEVQKSDLLPIPIEAGEIMSMPVQAIECGLSDICVDVPREVNTWFEKYVIDHFLKAVIVAKEPSGKLLVELYDGKTQINRILKEKFAAELQTKRQDSALEQDARIPQNPLWRDIARFESKAEVDYDWRKKHTQNTSYRDIDMRNGSNLDSKSQVNEVWRKQYNSTPIPFNKGDVGKSTMFESKTPVSNTQVSFNRGDGQNLGSTYSRPQAYVCQERDPTPKPRSLGSGNEKNKSVTEPARASFSDVSGSVSAESRVMSTKPAQHGIPEVCPARPIKTSSAVSSSEDTAPQVIPKLSDLPPKSIMPRTESEIYVSHCNGPSSFFVQLVSDEDDIFDVVEKLNNDSDTTPLSVKDIRKGHLVNAQFPEDESWYRAVIKTQVESDSYNVEFIDFGNMAVVPSSKICRLAQAHLGYPRLSIHCFLSGSMTTGNEGYSDDFKNEIDGIDGIIHCTFIQEKESSWEVTLVANGKRLGVDFHTRNSTVTSDLPAGKEVSLKQHSSSSESQALDEVVVLYKKVDLYEGQSIDVFASTINGPEFFWCQYSDADTLLEISDLAQHVGNALEFKAVNLGSLHVGSACLGLFADDQQWYRGEILSNEGDTLSIVFVDYGNESYINVDKVRELPLQLYNIPPQAFLCQLDGFDCSQGSWKDDAADQFFELLNDKLLKVTVVKPTQLEDGRASYIVKVEYEDQIISDIMKRYWCPSSGSGEVPEITAEPVSTEPVVSLQSTLLASELETFEASSQEVQTCNLDRSSPKVFDGPVTSPEEQDNLQNFSATIEGDSAIPALPVVEDLNVHTEEENEQVAMASSGNQEDSTMLLPDTGDHLMKDVVQKVISDVIEMISTSSAQAPEENVELDQFASSTVFILEQDLNESTHILCIDESYESSTSHDQGVNRHEDSLACEDVLEQSIEATAANPETGEDTLEEGNASEVFASNFGKLRRATGNATVGAECVVWSQANQNWCHAKVLSISKETLLVLLLEQDSQMAVDPQNLFEAIPEEKAQSAPADTDSPSSDDLTQGRSKDTKGKIEVLVDPLECVSDDEGLPEDIPSDENASSVNHRPEDPSSFVEGLASYDVQTDCVPSHQQEEDLVQECQADVDVLVDVSVTAEEPSSIEEAVPSYDVPSPQQKQDLEATFVVSGTEEEPSSIGEGLESCDVQIDSLPSPQQEQDLLHKCQADVATVVSGTAEEHSSIEEALPSYDVQTDSVPSPQQEEDLLRKCQVDLDVTVVVSEPVDSVPSPQVEEDQLAECQDDVALDDVSGTADLDEDPHGVADAVDPPVAEEQIEECLTALEAPGEVVPLAVEEAPLEESETAEQDQEQHQENALHANLKGSTSEEEVLQQEVQSESSSAKETGSIEQSPEFQERATAVLELLDFSSNEKTTVESDGHRDNQTGDADVIEKSDDLPVEVDLIDLTSDTEDSDTASDDTVKDRSEELERRSAEEGQTLDDILSEVTHLSLRAESGDDSDDSVIFVGELKAPLP</sequence>
<reference evidence="3" key="1">
    <citation type="submission" date="2020-10" db="EMBL/GenBank/DDBJ databases">
        <title>Chromosome-scale genome assembly of the Allis shad, Alosa alosa.</title>
        <authorList>
            <person name="Margot Z."/>
            <person name="Christophe K."/>
            <person name="Cabau C."/>
            <person name="Louis A."/>
            <person name="Berthelot C."/>
            <person name="Parey E."/>
            <person name="Roest Crollius H."/>
            <person name="Montfort J."/>
            <person name="Robinson-Rechavi M."/>
            <person name="Bucao C."/>
            <person name="Bouchez O."/>
            <person name="Gislard M."/>
            <person name="Lluch J."/>
            <person name="Milhes M."/>
            <person name="Lampietro C."/>
            <person name="Lopez Roques C."/>
            <person name="Donnadieu C."/>
            <person name="Braasch I."/>
            <person name="Desvignes T."/>
            <person name="Postlethwait J."/>
            <person name="Bobe J."/>
            <person name="Guiguen Y."/>
        </authorList>
    </citation>
    <scope>NUCLEOTIDE SEQUENCE</scope>
    <source>
        <strain evidence="3">M-15738</strain>
        <tissue evidence="3">Blood</tissue>
    </source>
</reference>
<feature type="compositionally biased region" description="Basic and acidic residues" evidence="1">
    <location>
        <begin position="2305"/>
        <end position="2328"/>
    </location>
</feature>
<protein>
    <recommendedName>
        <fullName evidence="2">Tudor domain-containing protein</fullName>
    </recommendedName>
</protein>
<feature type="domain" description="Tudor" evidence="2">
    <location>
        <begin position="667"/>
        <end position="726"/>
    </location>
</feature>
<dbReference type="Gene3D" id="2.30.30.140">
    <property type="match status" value="6"/>
</dbReference>
<dbReference type="PROSITE" id="PS50304">
    <property type="entry name" value="TUDOR"/>
    <property type="match status" value="6"/>
</dbReference>
<feature type="region of interest" description="Disordered" evidence="1">
    <location>
        <begin position="1961"/>
        <end position="1990"/>
    </location>
</feature>